<sequence>MERTNPVVLSCTVSDAASGMLLERMKSSMPSLRYLELVYTDGPCSRGGMEWRRFQEWTERNIDILQSTALVGLSIAYTGNVDSSSGADVRKRRYLSLARTLAKGIKSLRYVSVGAQDPEAAMYAFEGTWYRVASRPADEDATPVLETLSPVEGERVRETLQDTPREA</sequence>
<evidence type="ECO:0000256" key="1">
    <source>
        <dbReference type="SAM" id="MobiDB-lite"/>
    </source>
</evidence>
<name>A0AAD7TM16_9APHY</name>
<dbReference type="EMBL" id="JAPEVG010000416">
    <property type="protein sequence ID" value="KAJ8463113.1"/>
    <property type="molecule type" value="Genomic_DNA"/>
</dbReference>
<proteinExistence type="predicted"/>
<feature type="region of interest" description="Disordered" evidence="1">
    <location>
        <begin position="138"/>
        <end position="167"/>
    </location>
</feature>
<feature type="compositionally biased region" description="Basic and acidic residues" evidence="1">
    <location>
        <begin position="152"/>
        <end position="167"/>
    </location>
</feature>
<protein>
    <submittedName>
        <fullName evidence="2">Uncharacterized protein</fullName>
    </submittedName>
</protein>
<reference evidence="2" key="1">
    <citation type="submission" date="2022-11" db="EMBL/GenBank/DDBJ databases">
        <title>Genome Sequence of Cubamyces cubensis.</title>
        <authorList>
            <person name="Buettner E."/>
        </authorList>
    </citation>
    <scope>NUCLEOTIDE SEQUENCE</scope>
    <source>
        <strain evidence="2">MPL-01</strain>
    </source>
</reference>
<accession>A0AAD7TM16</accession>
<dbReference type="Proteomes" id="UP001215151">
    <property type="component" value="Unassembled WGS sequence"/>
</dbReference>
<dbReference type="AlphaFoldDB" id="A0AAD7TM16"/>
<gene>
    <name evidence="2" type="ORF">ONZ51_g10460</name>
</gene>
<evidence type="ECO:0000313" key="2">
    <source>
        <dbReference type="EMBL" id="KAJ8463113.1"/>
    </source>
</evidence>
<evidence type="ECO:0000313" key="3">
    <source>
        <dbReference type="Proteomes" id="UP001215151"/>
    </source>
</evidence>
<comment type="caution">
    <text evidence="2">The sequence shown here is derived from an EMBL/GenBank/DDBJ whole genome shotgun (WGS) entry which is preliminary data.</text>
</comment>
<organism evidence="2 3">
    <name type="scientific">Trametes cubensis</name>
    <dbReference type="NCBI Taxonomy" id="1111947"/>
    <lineage>
        <taxon>Eukaryota</taxon>
        <taxon>Fungi</taxon>
        <taxon>Dikarya</taxon>
        <taxon>Basidiomycota</taxon>
        <taxon>Agaricomycotina</taxon>
        <taxon>Agaricomycetes</taxon>
        <taxon>Polyporales</taxon>
        <taxon>Polyporaceae</taxon>
        <taxon>Trametes</taxon>
    </lineage>
</organism>
<keyword evidence="3" id="KW-1185">Reference proteome</keyword>